<proteinExistence type="predicted"/>
<reference evidence="2" key="1">
    <citation type="submission" date="2009-01" db="EMBL/GenBank/DDBJ databases">
        <title>Hot accumulation and evolution of cassette chromosome in Staphylococcus haemolyticus.</title>
        <authorList>
            <person name="Han X."/>
            <person name="Ito T."/>
            <person name="Watanabe S."/>
            <person name="Hoshi S."/>
            <person name="Hiramatsu K."/>
        </authorList>
    </citation>
    <scope>NUCLEOTIDE SEQUENCE</scope>
    <source>
        <strain evidence="2">SH480</strain>
    </source>
</reference>
<organism evidence="2">
    <name type="scientific">Staphylococcus haemolyticus</name>
    <dbReference type="NCBI Taxonomy" id="1283"/>
    <lineage>
        <taxon>Bacteria</taxon>
        <taxon>Bacillati</taxon>
        <taxon>Bacillota</taxon>
        <taxon>Bacilli</taxon>
        <taxon>Bacillales</taxon>
        <taxon>Staphylococcaceae</taxon>
        <taxon>Staphylococcus</taxon>
    </lineage>
</organism>
<keyword evidence="1" id="KW-0472">Membrane</keyword>
<name>A0A060PVV9_STAHA</name>
<sequence>MHLLIVFHRLRQFLDALNNQIYLVLVRIATLLLNWRGQYQFLVFYKFIYTKQLILRFFRINNTVSMCFIFIYLLYSYN</sequence>
<accession>A0A060PVV9</accession>
<protein>
    <submittedName>
        <fullName evidence="2">Membrane protein</fullName>
    </submittedName>
</protein>
<feature type="transmembrane region" description="Helical" evidence="1">
    <location>
        <begin position="20"/>
        <end position="37"/>
    </location>
</feature>
<keyword evidence="1" id="KW-1133">Transmembrane helix</keyword>
<evidence type="ECO:0000313" key="2">
    <source>
        <dbReference type="EMBL" id="BAO96269.1"/>
    </source>
</evidence>
<dbReference type="EMBL" id="AB477967">
    <property type="protein sequence ID" value="BAO96269.1"/>
    <property type="molecule type" value="Genomic_DNA"/>
</dbReference>
<feature type="transmembrane region" description="Helical" evidence="1">
    <location>
        <begin position="57"/>
        <end position="75"/>
    </location>
</feature>
<evidence type="ECO:0000256" key="1">
    <source>
        <dbReference type="SAM" id="Phobius"/>
    </source>
</evidence>
<dbReference type="AlphaFoldDB" id="A0A060PVV9"/>
<keyword evidence="1" id="KW-0812">Transmembrane</keyword>